<dbReference type="Pfam" id="PF16207">
    <property type="entry name" value="RAWUL"/>
    <property type="match status" value="1"/>
</dbReference>
<dbReference type="PANTHER" id="PTHR10825:SF31">
    <property type="entry name" value="POLYCOMB GROUP RING FINGER PROTEIN 2"/>
    <property type="match status" value="1"/>
</dbReference>
<dbReference type="InterPro" id="IPR001841">
    <property type="entry name" value="Znf_RING"/>
</dbReference>
<feature type="region of interest" description="Disordered" evidence="8">
    <location>
        <begin position="192"/>
        <end position="308"/>
    </location>
</feature>
<keyword evidence="3" id="KW-0479">Metal-binding</keyword>
<evidence type="ECO:0000256" key="2">
    <source>
        <dbReference type="ARBA" id="ARBA00022491"/>
    </source>
</evidence>
<dbReference type="GO" id="GO:0008270">
    <property type="term" value="F:zinc ion binding"/>
    <property type="evidence" value="ECO:0007669"/>
    <property type="project" value="UniProtKB-KW"/>
</dbReference>
<name>A0A3Q3IUU1_MONAL</name>
<evidence type="ECO:0000259" key="9">
    <source>
        <dbReference type="PROSITE" id="PS50089"/>
    </source>
</evidence>
<keyword evidence="5" id="KW-0862">Zinc</keyword>
<evidence type="ECO:0000313" key="10">
    <source>
        <dbReference type="Ensembl" id="ENSMALP00000007785.1"/>
    </source>
</evidence>
<evidence type="ECO:0000256" key="4">
    <source>
        <dbReference type="ARBA" id="ARBA00022771"/>
    </source>
</evidence>
<sequence>MEKMQPNRIKITDLNPHLTCPLCAGYLIDATTIVECLHSFCKTCIVAFLETNKFCPRSDKTLQDIVYKLVPGLFKDEMKRRRDFYAENRVLEPGEVLELAYLMFNVVFWSSIWIYAPCLCSQSNGKRFLQCPAAMSVMHLAKFLRSKMDIPNNYRVEVLYGDEPLKDYYTLMDIAYFYEWRRTGPIPLQYLVKPTRKRRRPSQSAAQGHSDGVNTSPTSESDSHSDKVHSPAAAQLPRASSQSSPSSHNISPAIQSSNGTTVPNNTQRHTLASKQGANPRKMTVNGTSSGTSKEEARGGDKSGLPPTT</sequence>
<accession>A0A3Q3IUU1</accession>
<proteinExistence type="predicted"/>
<evidence type="ECO:0000256" key="6">
    <source>
        <dbReference type="ARBA" id="ARBA00023242"/>
    </source>
</evidence>
<reference evidence="10" key="1">
    <citation type="submission" date="2025-08" db="UniProtKB">
        <authorList>
            <consortium name="Ensembl"/>
        </authorList>
    </citation>
    <scope>IDENTIFICATION</scope>
</reference>
<dbReference type="GO" id="GO:0035102">
    <property type="term" value="C:PRC1 complex"/>
    <property type="evidence" value="ECO:0007669"/>
    <property type="project" value="TreeGrafter"/>
</dbReference>
<dbReference type="InterPro" id="IPR018957">
    <property type="entry name" value="Znf_C3HC4_RING-type"/>
</dbReference>
<keyword evidence="4 7" id="KW-0863">Zinc-finger</keyword>
<dbReference type="InterPro" id="IPR017907">
    <property type="entry name" value="Znf_RING_CS"/>
</dbReference>
<feature type="compositionally biased region" description="Low complexity" evidence="8">
    <location>
        <begin position="230"/>
        <end position="253"/>
    </location>
</feature>
<comment type="subcellular location">
    <subcellularLocation>
        <location evidence="1">Nucleus</location>
    </subcellularLocation>
</comment>
<dbReference type="Gene3D" id="3.30.40.10">
    <property type="entry name" value="Zinc/RING finger domain, C3HC4 (zinc finger)"/>
    <property type="match status" value="1"/>
</dbReference>
<dbReference type="Proteomes" id="UP000261600">
    <property type="component" value="Unplaced"/>
</dbReference>
<evidence type="ECO:0000313" key="11">
    <source>
        <dbReference type="Proteomes" id="UP000261600"/>
    </source>
</evidence>
<protein>
    <recommendedName>
        <fullName evidence="9">RING-type domain-containing protein</fullName>
    </recommendedName>
</protein>
<organism evidence="10 11">
    <name type="scientific">Monopterus albus</name>
    <name type="common">Swamp eel</name>
    <dbReference type="NCBI Taxonomy" id="43700"/>
    <lineage>
        <taxon>Eukaryota</taxon>
        <taxon>Metazoa</taxon>
        <taxon>Chordata</taxon>
        <taxon>Craniata</taxon>
        <taxon>Vertebrata</taxon>
        <taxon>Euteleostomi</taxon>
        <taxon>Actinopterygii</taxon>
        <taxon>Neopterygii</taxon>
        <taxon>Teleostei</taxon>
        <taxon>Neoteleostei</taxon>
        <taxon>Acanthomorphata</taxon>
        <taxon>Anabantaria</taxon>
        <taxon>Synbranchiformes</taxon>
        <taxon>Synbranchidae</taxon>
        <taxon>Monopterus</taxon>
    </lineage>
</organism>
<feature type="compositionally biased region" description="Polar residues" evidence="8">
    <location>
        <begin position="254"/>
        <end position="276"/>
    </location>
</feature>
<dbReference type="InterPro" id="IPR032443">
    <property type="entry name" value="RAWUL"/>
</dbReference>
<feature type="compositionally biased region" description="Polar residues" evidence="8">
    <location>
        <begin position="202"/>
        <end position="220"/>
    </location>
</feature>
<dbReference type="GO" id="GO:0007399">
    <property type="term" value="P:nervous system development"/>
    <property type="evidence" value="ECO:0007669"/>
    <property type="project" value="UniProtKB-ARBA"/>
</dbReference>
<feature type="domain" description="RING-type" evidence="9">
    <location>
        <begin position="20"/>
        <end position="56"/>
    </location>
</feature>
<evidence type="ECO:0000256" key="8">
    <source>
        <dbReference type="SAM" id="MobiDB-lite"/>
    </source>
</evidence>
<dbReference type="Gene3D" id="3.10.20.90">
    <property type="entry name" value="Phosphatidylinositol 3-kinase Catalytic Subunit, Chain A, domain 1"/>
    <property type="match status" value="1"/>
</dbReference>
<keyword evidence="6" id="KW-0539">Nucleus</keyword>
<dbReference type="Pfam" id="PF00097">
    <property type="entry name" value="zf-C3HC4"/>
    <property type="match status" value="1"/>
</dbReference>
<dbReference type="SUPFAM" id="SSF57850">
    <property type="entry name" value="RING/U-box"/>
    <property type="match status" value="1"/>
</dbReference>
<keyword evidence="11" id="KW-1185">Reference proteome</keyword>
<dbReference type="PROSITE" id="PS00518">
    <property type="entry name" value="ZF_RING_1"/>
    <property type="match status" value="1"/>
</dbReference>
<dbReference type="PROSITE" id="PS50089">
    <property type="entry name" value="ZF_RING_2"/>
    <property type="match status" value="1"/>
</dbReference>
<dbReference type="Ensembl" id="ENSMALT00000007950.1">
    <property type="protein sequence ID" value="ENSMALP00000007785.1"/>
    <property type="gene ID" value="ENSMALG00000005533.1"/>
</dbReference>
<evidence type="ECO:0000256" key="7">
    <source>
        <dbReference type="PROSITE-ProRule" id="PRU00175"/>
    </source>
</evidence>
<dbReference type="AlphaFoldDB" id="A0A3Q3IUU1"/>
<evidence type="ECO:0000256" key="5">
    <source>
        <dbReference type="ARBA" id="ARBA00022833"/>
    </source>
</evidence>
<keyword evidence="2" id="KW-0678">Repressor</keyword>
<dbReference type="STRING" id="43700.ENSMALP00000007785"/>
<reference evidence="10" key="2">
    <citation type="submission" date="2025-09" db="UniProtKB">
        <authorList>
            <consortium name="Ensembl"/>
        </authorList>
    </citation>
    <scope>IDENTIFICATION</scope>
</reference>
<evidence type="ECO:0000256" key="1">
    <source>
        <dbReference type="ARBA" id="ARBA00004123"/>
    </source>
</evidence>
<dbReference type="PANTHER" id="PTHR10825">
    <property type="entry name" value="RING FINGER DOMAIN-CONTAINING, POLYCOMB GROUP COMPONENT"/>
    <property type="match status" value="1"/>
</dbReference>
<dbReference type="GO" id="GO:0000122">
    <property type="term" value="P:negative regulation of transcription by RNA polymerase II"/>
    <property type="evidence" value="ECO:0007669"/>
    <property type="project" value="TreeGrafter"/>
</dbReference>
<evidence type="ECO:0000256" key="3">
    <source>
        <dbReference type="ARBA" id="ARBA00022723"/>
    </source>
</evidence>
<dbReference type="GO" id="GO:1990841">
    <property type="term" value="F:promoter-specific chromatin binding"/>
    <property type="evidence" value="ECO:0007669"/>
    <property type="project" value="TreeGrafter"/>
</dbReference>
<dbReference type="InterPro" id="IPR013083">
    <property type="entry name" value="Znf_RING/FYVE/PHD"/>
</dbReference>